<accession>A0A1C3JU49</accession>
<reference evidence="2 3" key="1">
    <citation type="submission" date="2016-06" db="EMBL/GenBank/DDBJ databases">
        <authorList>
            <person name="Rodrigo-Torres L."/>
            <person name="Arahal D.R."/>
        </authorList>
    </citation>
    <scope>NUCLEOTIDE SEQUENCE [LARGE SCALE GENOMIC DNA]</scope>
    <source>
        <strain evidence="2 3">CECT 5116</strain>
    </source>
</reference>
<dbReference type="RefSeq" id="WP_280138288.1">
    <property type="nucleotide sequence ID" value="NZ_FLRA01000023.1"/>
</dbReference>
<dbReference type="AlphaFoldDB" id="A0A1C3JU49"/>
<dbReference type="Proteomes" id="UP000092840">
    <property type="component" value="Unassembled WGS sequence"/>
</dbReference>
<organism evidence="1 4">
    <name type="scientific">Marinomonas gallaica</name>
    <dbReference type="NCBI Taxonomy" id="1806667"/>
    <lineage>
        <taxon>Bacteria</taxon>
        <taxon>Pseudomonadati</taxon>
        <taxon>Pseudomonadota</taxon>
        <taxon>Gammaproteobacteria</taxon>
        <taxon>Oceanospirillales</taxon>
        <taxon>Oceanospirillaceae</taxon>
        <taxon>Marinomonas</taxon>
    </lineage>
</organism>
<sequence>MTHLFGQALKFGSIGLMLLVSGILGASSTHPVSMTSDNNDHH</sequence>
<evidence type="ECO:0000313" key="2">
    <source>
        <dbReference type="EMBL" id="SBT21627.1"/>
    </source>
</evidence>
<dbReference type="EMBL" id="FLRB01000013">
    <property type="protein sequence ID" value="SBT21627.1"/>
    <property type="molecule type" value="Genomic_DNA"/>
</dbReference>
<name>A0A1C3JU49_9GAMM</name>
<proteinExistence type="predicted"/>
<gene>
    <name evidence="1" type="ORF">MGA5115_02819</name>
    <name evidence="2" type="ORF">MGA5116_02223</name>
</gene>
<protein>
    <submittedName>
        <fullName evidence="1">Uncharacterized protein</fullName>
    </submittedName>
</protein>
<dbReference type="Proteomes" id="UP000092871">
    <property type="component" value="Unassembled WGS sequence"/>
</dbReference>
<keyword evidence="3" id="KW-1185">Reference proteome</keyword>
<evidence type="ECO:0000313" key="4">
    <source>
        <dbReference type="Proteomes" id="UP000092871"/>
    </source>
</evidence>
<evidence type="ECO:0000313" key="3">
    <source>
        <dbReference type="Proteomes" id="UP000092840"/>
    </source>
</evidence>
<evidence type="ECO:0000313" key="1">
    <source>
        <dbReference type="EMBL" id="SBT18672.1"/>
    </source>
</evidence>
<dbReference type="EMBL" id="FLRA01000023">
    <property type="protein sequence ID" value="SBT18672.1"/>
    <property type="molecule type" value="Genomic_DNA"/>
</dbReference>
<reference evidence="1 4" key="2">
    <citation type="submission" date="2016-06" db="EMBL/GenBank/DDBJ databases">
        <authorList>
            <person name="Kjaerup R.B."/>
            <person name="Dalgaard T.S."/>
            <person name="Juul-Madsen H.R."/>
        </authorList>
    </citation>
    <scope>NUCLEOTIDE SEQUENCE [LARGE SCALE GENOMIC DNA]</scope>
    <source>
        <strain evidence="1 4">CECT 5115</strain>
    </source>
</reference>